<accession>A0ABW3M0L7</accession>
<organism evidence="2 3">
    <name type="scientific">Kibdelosporangium lantanae</name>
    <dbReference type="NCBI Taxonomy" id="1497396"/>
    <lineage>
        <taxon>Bacteria</taxon>
        <taxon>Bacillati</taxon>
        <taxon>Actinomycetota</taxon>
        <taxon>Actinomycetes</taxon>
        <taxon>Pseudonocardiales</taxon>
        <taxon>Pseudonocardiaceae</taxon>
        <taxon>Kibdelosporangium</taxon>
    </lineage>
</organism>
<sequence length="107" mass="12598">MTIATHSYASHVHARLLDFFRETTPWPRRLWEASNVLALEEAVECGDWTRRRVLSSGAVSWYLHELERQFGSDRGLGDSRLRKELTTHRRHDRDAMPQWPAMSLKRP</sequence>
<comment type="caution">
    <text evidence="2">The sequence shown here is derived from an EMBL/GenBank/DDBJ whole genome shotgun (WGS) entry which is preliminary data.</text>
</comment>
<reference evidence="3" key="1">
    <citation type="journal article" date="2019" name="Int. J. Syst. Evol. Microbiol.">
        <title>The Global Catalogue of Microorganisms (GCM) 10K type strain sequencing project: providing services to taxonomists for standard genome sequencing and annotation.</title>
        <authorList>
            <consortium name="The Broad Institute Genomics Platform"/>
            <consortium name="The Broad Institute Genome Sequencing Center for Infectious Disease"/>
            <person name="Wu L."/>
            <person name="Ma J."/>
        </authorList>
    </citation>
    <scope>NUCLEOTIDE SEQUENCE [LARGE SCALE GENOMIC DNA]</scope>
    <source>
        <strain evidence="3">JCM 31486</strain>
    </source>
</reference>
<evidence type="ECO:0000313" key="3">
    <source>
        <dbReference type="Proteomes" id="UP001597045"/>
    </source>
</evidence>
<proteinExistence type="predicted"/>
<dbReference type="Proteomes" id="UP001597045">
    <property type="component" value="Unassembled WGS sequence"/>
</dbReference>
<evidence type="ECO:0000313" key="2">
    <source>
        <dbReference type="EMBL" id="MFD1044132.1"/>
    </source>
</evidence>
<feature type="compositionally biased region" description="Basic and acidic residues" evidence="1">
    <location>
        <begin position="84"/>
        <end position="95"/>
    </location>
</feature>
<name>A0ABW3M0L7_9PSEU</name>
<gene>
    <name evidence="2" type="ORF">ACFQ1S_00245</name>
</gene>
<keyword evidence="3" id="KW-1185">Reference proteome</keyword>
<evidence type="ECO:0000256" key="1">
    <source>
        <dbReference type="SAM" id="MobiDB-lite"/>
    </source>
</evidence>
<feature type="region of interest" description="Disordered" evidence="1">
    <location>
        <begin position="84"/>
        <end position="107"/>
    </location>
</feature>
<dbReference type="EMBL" id="JBHTIS010000005">
    <property type="protein sequence ID" value="MFD1044132.1"/>
    <property type="molecule type" value="Genomic_DNA"/>
</dbReference>
<protein>
    <submittedName>
        <fullName evidence="2">Uncharacterized protein</fullName>
    </submittedName>
</protein>